<evidence type="ECO:0000256" key="1">
    <source>
        <dbReference type="SAM" id="MobiDB-lite"/>
    </source>
</evidence>
<keyword evidence="4" id="KW-1185">Reference proteome</keyword>
<organism evidence="3 4">
    <name type="scientific">Blyttiomyces helicus</name>
    <dbReference type="NCBI Taxonomy" id="388810"/>
    <lineage>
        <taxon>Eukaryota</taxon>
        <taxon>Fungi</taxon>
        <taxon>Fungi incertae sedis</taxon>
        <taxon>Chytridiomycota</taxon>
        <taxon>Chytridiomycota incertae sedis</taxon>
        <taxon>Chytridiomycetes</taxon>
        <taxon>Chytridiomycetes incertae sedis</taxon>
        <taxon>Blyttiomyces</taxon>
    </lineage>
</organism>
<name>A0A4P9W6X8_9FUNG</name>
<reference evidence="4" key="1">
    <citation type="journal article" date="2018" name="Nat. Microbiol.">
        <title>Leveraging single-cell genomics to expand the fungal tree of life.</title>
        <authorList>
            <person name="Ahrendt S.R."/>
            <person name="Quandt C.A."/>
            <person name="Ciobanu D."/>
            <person name="Clum A."/>
            <person name="Salamov A."/>
            <person name="Andreopoulos B."/>
            <person name="Cheng J.F."/>
            <person name="Woyke T."/>
            <person name="Pelin A."/>
            <person name="Henrissat B."/>
            <person name="Reynolds N.K."/>
            <person name="Benny G.L."/>
            <person name="Smith M.E."/>
            <person name="James T.Y."/>
            <person name="Grigoriev I.V."/>
        </authorList>
    </citation>
    <scope>NUCLEOTIDE SEQUENCE [LARGE SCALE GENOMIC DNA]</scope>
</reference>
<feature type="signal peptide" evidence="2">
    <location>
        <begin position="1"/>
        <end position="25"/>
    </location>
</feature>
<dbReference type="EMBL" id="KZ997157">
    <property type="protein sequence ID" value="RKO87792.1"/>
    <property type="molecule type" value="Genomic_DNA"/>
</dbReference>
<evidence type="ECO:0000313" key="3">
    <source>
        <dbReference type="EMBL" id="RKO87792.1"/>
    </source>
</evidence>
<protein>
    <submittedName>
        <fullName evidence="3">Uncharacterized protein</fullName>
    </submittedName>
</protein>
<feature type="chain" id="PRO_5020382654" evidence="2">
    <location>
        <begin position="26"/>
        <end position="140"/>
    </location>
</feature>
<feature type="region of interest" description="Disordered" evidence="1">
    <location>
        <begin position="104"/>
        <end position="140"/>
    </location>
</feature>
<keyword evidence="2" id="KW-0732">Signal</keyword>
<gene>
    <name evidence="3" type="ORF">BDK51DRAFT_31836</name>
</gene>
<accession>A0A4P9W6X8</accession>
<sequence length="140" mass="15458">MAVQQTLLHFLQCLFLGFLLQEVISQDGVYVFCITTFYIDEPEVPWHGHKGTNGKGITFGPDHPEPLLVNLHAFFAVFTHRLLKEQLWKDLCFPDRGVKECIGSGSEATLGGEGEASSLKTPISFADEPATLSLPPPMVE</sequence>
<proteinExistence type="predicted"/>
<evidence type="ECO:0000313" key="4">
    <source>
        <dbReference type="Proteomes" id="UP000269721"/>
    </source>
</evidence>
<evidence type="ECO:0000256" key="2">
    <source>
        <dbReference type="SAM" id="SignalP"/>
    </source>
</evidence>
<dbReference type="AlphaFoldDB" id="A0A4P9W6X8"/>
<dbReference type="Proteomes" id="UP000269721">
    <property type="component" value="Unassembled WGS sequence"/>
</dbReference>